<keyword evidence="10" id="KW-1185">Reference proteome</keyword>
<evidence type="ECO:0000256" key="1">
    <source>
        <dbReference type="ARBA" id="ARBA00022441"/>
    </source>
</evidence>
<dbReference type="Gene3D" id="2.120.10.80">
    <property type="entry name" value="Kelch-type beta propeller"/>
    <property type="match status" value="2"/>
</dbReference>
<feature type="signal peptide" evidence="7">
    <location>
        <begin position="1"/>
        <end position="34"/>
    </location>
</feature>
<evidence type="ECO:0000256" key="2">
    <source>
        <dbReference type="ARBA" id="ARBA00022670"/>
    </source>
</evidence>
<comment type="caution">
    <text evidence="9">The sequence shown here is derived from an EMBL/GenBank/DDBJ whole genome shotgun (WGS) entry which is preliminary data.</text>
</comment>
<evidence type="ECO:0000313" key="10">
    <source>
        <dbReference type="Proteomes" id="UP001612415"/>
    </source>
</evidence>
<dbReference type="Gene3D" id="2.60.120.260">
    <property type="entry name" value="Galactose-binding domain-like"/>
    <property type="match status" value="1"/>
</dbReference>
<dbReference type="PROSITE" id="PS51695">
    <property type="entry name" value="SEDOLISIN"/>
    <property type="match status" value="1"/>
</dbReference>
<dbReference type="Gene3D" id="3.40.50.200">
    <property type="entry name" value="Peptidase S8/S53 domain"/>
    <property type="match status" value="1"/>
</dbReference>
<evidence type="ECO:0000256" key="6">
    <source>
        <dbReference type="SAM" id="MobiDB-lite"/>
    </source>
</evidence>
<dbReference type="RefSeq" id="WP_398659623.1">
    <property type="nucleotide sequence ID" value="NZ_JBITDC010000014.1"/>
</dbReference>
<accession>A0ABW7Y9Q7</accession>
<gene>
    <name evidence="9" type="ORF">ACIA8P_31460</name>
</gene>
<feature type="region of interest" description="Disordered" evidence="6">
    <location>
        <begin position="895"/>
        <end position="927"/>
    </location>
</feature>
<feature type="chain" id="PRO_5046402321" evidence="7">
    <location>
        <begin position="35"/>
        <end position="1286"/>
    </location>
</feature>
<dbReference type="SMART" id="SM00612">
    <property type="entry name" value="Kelch"/>
    <property type="match status" value="4"/>
</dbReference>
<proteinExistence type="predicted"/>
<evidence type="ECO:0000256" key="4">
    <source>
        <dbReference type="ARBA" id="ARBA00022801"/>
    </source>
</evidence>
<evidence type="ECO:0000259" key="8">
    <source>
        <dbReference type="PROSITE" id="PS51695"/>
    </source>
</evidence>
<dbReference type="PROSITE" id="PS00138">
    <property type="entry name" value="SUBTILASE_SER"/>
    <property type="match status" value="1"/>
</dbReference>
<dbReference type="InterPro" id="IPR036852">
    <property type="entry name" value="Peptidase_S8/S53_dom_sf"/>
</dbReference>
<dbReference type="Pfam" id="PF13620">
    <property type="entry name" value="CarboxypepD_reg"/>
    <property type="match status" value="2"/>
</dbReference>
<keyword evidence="5" id="KW-0720">Serine protease</keyword>
<dbReference type="InterPro" id="IPR023828">
    <property type="entry name" value="Peptidase_S8_Ser-AS"/>
</dbReference>
<keyword evidence="3" id="KW-0677">Repeat</keyword>
<sequence>MIKVGLFRTRLAALTALFSILMTLIWALPQTATATTEATADTASTASTVPTHPLCARPDKPNQMACFAVARDDVRQTGKGFQPLLAPAGLGPADLQSAYDLPSDVAGAGVTVAIVDAYDNPNAEADLAVYRSQFGLPPCTTASGCFRKTDQRGGTEYPQPDQGWAGEIALDLDMVSAACPLCHILLVEADEPSIEGLGEAENTAVALGAAYVSNSWGGSESAFGDLPGDDYYKHPGVAITFSTGDNGYGNSYPATLPYVTAVGGTSLSRDSGTPRGWNESAWTGAGSGCSAYSSKPSFQTDRGCANRAVADVSAVADPATGVSVYNTYEDRGWGVYGGTSASAPIIAATYALAGKPGAKTYPNAYPYAHSGARDGAPNGALNDVTSGTNGTCATAYLCTAGPGWDGPTGLGTPNGTVAFTTGPYGRLTGKVTDPSAGGPVAGVRITAGANATTTGADGTYDMTLPAGTYDVTAAKFGYGSTTPAAVDVGDDATVARDFTLTAQPLVTVSGRIQDGSGHGWPLSAGIQVTNEPSTRTYTDPATGRYTLELPANSTYTLQVDPVYTGYQVTTADLTVGAKAGRKDFGIPVDAAACVAPGYKQTFSEATETFDGTQAPAGWSVTGSGHTWRFDDPAGRGNLTGGSGDFAIADSGYSGDRQNTSLLSPVLDLTGYDTPAVRFGTFYKPFDDDSKADVDLSVDGGTTWSTVWHRDTDSAGPGTQSIALPDAAGKSAVQVRFRYNGDYAYYWQVDDVAFGGMTCKPVPGGLLYGTVTDRNTGRQLSGATVSGKTGAKATTAGDGSYVRFAPQTGRQQVAFSAEHYTTATKTANVKADHATRLDAVLLAGQLAISPAAVDKTVRKGKATTAQVTLRNTGSAPLTVSLTERSGDIPTATTARAAAPQYVPGDFTPGRLTKTKPKTTSTSTSTDVTPATSAWTSLADYPTPVIDNAVATGPDGRVYSVGGTDGASVLSGGYVYDPVTAAWTAIPGGHPTPRESPQSAFLNGKLYVTGGWTADGGTVTTTEVYDPQHRTWSTAAPVPAGYAAAASATLDGKWYLVGGCGQGYCTGATAVQVYDPATDTWAATTPYPEAISWLGCGAVSGTLYCAGGTTVVEGTRHGYAYDPATAAWTPITDLPIDLWASAATTADGRFLLSGGASNLLGAVTSAGYAYDPAARTWTALPAASTPLYRAGGACGFYRVGGAPSVFDARTNAEQLPGLDSCVPAADVRWLSTTSTTHTLAPGQRLTVTVRLDAGATAVDVAGTYTAALAVSTDTPYTYPVVPVRMTVR</sequence>
<organism evidence="9 10">
    <name type="scientific">Streptomyces cellulosae</name>
    <dbReference type="NCBI Taxonomy" id="1968"/>
    <lineage>
        <taxon>Bacteria</taxon>
        <taxon>Bacillati</taxon>
        <taxon>Actinomycetota</taxon>
        <taxon>Actinomycetes</taxon>
        <taxon>Kitasatosporales</taxon>
        <taxon>Streptomycetaceae</taxon>
        <taxon>Streptomyces</taxon>
    </lineage>
</organism>
<evidence type="ECO:0000256" key="3">
    <source>
        <dbReference type="ARBA" id="ARBA00022737"/>
    </source>
</evidence>
<dbReference type="CDD" id="cd04056">
    <property type="entry name" value="Peptidases_S53"/>
    <property type="match status" value="1"/>
</dbReference>
<keyword evidence="7" id="KW-0732">Signal</keyword>
<dbReference type="InterPro" id="IPR030400">
    <property type="entry name" value="Sedolisin_dom"/>
</dbReference>
<dbReference type="EMBL" id="JBITDC010000014">
    <property type="protein sequence ID" value="MFI5679109.1"/>
    <property type="molecule type" value="Genomic_DNA"/>
</dbReference>
<dbReference type="SUPFAM" id="SSF52743">
    <property type="entry name" value="Subtilisin-like"/>
    <property type="match status" value="1"/>
</dbReference>
<dbReference type="InterPro" id="IPR015915">
    <property type="entry name" value="Kelch-typ_b-propeller"/>
</dbReference>
<dbReference type="SUPFAM" id="SSF49464">
    <property type="entry name" value="Carboxypeptidase regulatory domain-like"/>
    <property type="match status" value="2"/>
</dbReference>
<evidence type="ECO:0000256" key="5">
    <source>
        <dbReference type="ARBA" id="ARBA00022825"/>
    </source>
</evidence>
<dbReference type="PANTHER" id="PTHR46344">
    <property type="entry name" value="OS02G0202900 PROTEIN"/>
    <property type="match status" value="1"/>
</dbReference>
<dbReference type="Gene3D" id="2.60.40.1120">
    <property type="entry name" value="Carboxypeptidase-like, regulatory domain"/>
    <property type="match status" value="2"/>
</dbReference>
<dbReference type="InterPro" id="IPR006652">
    <property type="entry name" value="Kelch_1"/>
</dbReference>
<dbReference type="Proteomes" id="UP001612415">
    <property type="component" value="Unassembled WGS sequence"/>
</dbReference>
<reference evidence="9 10" key="1">
    <citation type="submission" date="2024-10" db="EMBL/GenBank/DDBJ databases">
        <title>The Natural Products Discovery Center: Release of the First 8490 Sequenced Strains for Exploring Actinobacteria Biosynthetic Diversity.</title>
        <authorList>
            <person name="Kalkreuter E."/>
            <person name="Kautsar S.A."/>
            <person name="Yang D."/>
            <person name="Bader C.D."/>
            <person name="Teijaro C.N."/>
            <person name="Fluegel L."/>
            <person name="Davis C.M."/>
            <person name="Simpson J.R."/>
            <person name="Lauterbach L."/>
            <person name="Steele A.D."/>
            <person name="Gui C."/>
            <person name="Meng S."/>
            <person name="Li G."/>
            <person name="Viehrig K."/>
            <person name="Ye F."/>
            <person name="Su P."/>
            <person name="Kiefer A.F."/>
            <person name="Nichols A."/>
            <person name="Cepeda A.J."/>
            <person name="Yan W."/>
            <person name="Fan B."/>
            <person name="Jiang Y."/>
            <person name="Adhikari A."/>
            <person name="Zheng C.-J."/>
            <person name="Schuster L."/>
            <person name="Cowan T.M."/>
            <person name="Smanski M.J."/>
            <person name="Chevrette M.G."/>
            <person name="De Carvalho L.P.S."/>
            <person name="Shen B."/>
        </authorList>
    </citation>
    <scope>NUCLEOTIDE SEQUENCE [LARGE SCALE GENOMIC DNA]</scope>
    <source>
        <strain evidence="9 10">NPDC051599</strain>
    </source>
</reference>
<dbReference type="SUPFAM" id="SSF117281">
    <property type="entry name" value="Kelch motif"/>
    <property type="match status" value="1"/>
</dbReference>
<keyword evidence="4" id="KW-0378">Hydrolase</keyword>
<dbReference type="SUPFAM" id="SSF49899">
    <property type="entry name" value="Concanavalin A-like lectins/glucanases"/>
    <property type="match status" value="1"/>
</dbReference>
<dbReference type="PANTHER" id="PTHR46344:SF27">
    <property type="entry name" value="KELCH REPEAT SUPERFAMILY PROTEIN"/>
    <property type="match status" value="1"/>
</dbReference>
<feature type="domain" description="Peptidase S53" evidence="8">
    <location>
        <begin position="89"/>
        <end position="425"/>
    </location>
</feature>
<keyword evidence="2" id="KW-0645">Protease</keyword>
<dbReference type="Pfam" id="PF24681">
    <property type="entry name" value="Kelch_KLHDC2_KLHL20_DRC7"/>
    <property type="match status" value="1"/>
</dbReference>
<feature type="compositionally biased region" description="Low complexity" evidence="6">
    <location>
        <begin position="916"/>
        <end position="927"/>
    </location>
</feature>
<keyword evidence="1" id="KW-0880">Kelch repeat</keyword>
<evidence type="ECO:0000256" key="7">
    <source>
        <dbReference type="SAM" id="SignalP"/>
    </source>
</evidence>
<name>A0ABW7Y9Q7_STRCE</name>
<protein>
    <submittedName>
        <fullName evidence="9">Carboxypeptidase regulatory-like domain-containing protein</fullName>
    </submittedName>
</protein>
<dbReference type="InterPro" id="IPR013320">
    <property type="entry name" value="ConA-like_dom_sf"/>
</dbReference>
<dbReference type="InterPro" id="IPR008969">
    <property type="entry name" value="CarboxyPept-like_regulatory"/>
</dbReference>
<evidence type="ECO:0000313" key="9">
    <source>
        <dbReference type="EMBL" id="MFI5679109.1"/>
    </source>
</evidence>